<protein>
    <submittedName>
        <fullName evidence="1">Uncharacterized protein</fullName>
    </submittedName>
</protein>
<keyword evidence="2" id="KW-1185">Reference proteome</keyword>
<comment type="caution">
    <text evidence="1">The sequence shown here is derived from an EMBL/GenBank/DDBJ whole genome shotgun (WGS) entry which is preliminary data.</text>
</comment>
<name>A0A2H3P3F5_9BACT</name>
<dbReference type="EMBL" id="PDEP01000002">
    <property type="protein sequence ID" value="PEN08812.1"/>
    <property type="molecule type" value="Genomic_DNA"/>
</dbReference>
<dbReference type="AlphaFoldDB" id="A0A2H3P3F5"/>
<proteinExistence type="predicted"/>
<accession>A0A2H3P3F5</accession>
<gene>
    <name evidence="1" type="ORF">CRI93_03400</name>
</gene>
<organism evidence="1 2">
    <name type="scientific">Longimonas halophila</name>
    <dbReference type="NCBI Taxonomy" id="1469170"/>
    <lineage>
        <taxon>Bacteria</taxon>
        <taxon>Pseudomonadati</taxon>
        <taxon>Rhodothermota</taxon>
        <taxon>Rhodothermia</taxon>
        <taxon>Rhodothermales</taxon>
        <taxon>Salisaetaceae</taxon>
        <taxon>Longimonas</taxon>
    </lineage>
</organism>
<reference evidence="1 2" key="1">
    <citation type="submission" date="2017-10" db="EMBL/GenBank/DDBJ databases">
        <title>Draft genome of Longimonas halophila.</title>
        <authorList>
            <person name="Goh K.M."/>
            <person name="Shamsir M.S."/>
            <person name="Lim S.W."/>
        </authorList>
    </citation>
    <scope>NUCLEOTIDE SEQUENCE [LARGE SCALE GENOMIC DNA]</scope>
    <source>
        <strain evidence="1 2">KCTC 42399</strain>
    </source>
</reference>
<sequence>MVAACAITPQAAAQSSLAEFDIVVEPTDDGFALTCNAGCAWETLSWAGHNGVKVNYFGMTEAEEANRFLFALSSIDGGFELEGIEGTAWTSLNWECENIETCKARVDASGLSPVR</sequence>
<evidence type="ECO:0000313" key="1">
    <source>
        <dbReference type="EMBL" id="PEN08812.1"/>
    </source>
</evidence>
<evidence type="ECO:0000313" key="2">
    <source>
        <dbReference type="Proteomes" id="UP000221024"/>
    </source>
</evidence>
<dbReference type="Proteomes" id="UP000221024">
    <property type="component" value="Unassembled WGS sequence"/>
</dbReference>